<proteinExistence type="predicted"/>
<sequence>MEEQSLVRSMAARSSSHATLNGDLSSSNISRLESLPAEVVTAIGNHLDLADLGLFRKTSKTMCERLNFNLKKYVKVIRYWPMQPMFDALSKFQTQPLAKAMDSCIWLRIITLDPPGEDESEEEFLDLDNSSNEEEIRRDSQDAAFLPASPALPDSDQKRLIPLSLSGFPSLKITRTWILAFGLPDVVEPSFASAVTHEKLCRALPSITPLPITLENLPTMASIKRLSKFETLSDELVNAVAKYLGNHDTMELRKTSKKMRDHLYSNTKVQACFKELEIPFASWEFLDMRILMKTPLASAVKSLMLFKTDDSDQIDQMMAFGSNVGDGNMATPGIRRKGGKVVIENAEEMAKALKERPQRLFADLVNDGFPNLTTIDFVCGKNLPLAQAGSLRDPRADDFEFLAKVLKRTTQSLNVSLSYEKGSFRLMWAGSYPSTHTFWFEGYSDELLHPVTGTYLELRQATDYFMIHQDWALPVLNGHALRSLQLHRTVLSTWDLRIFIEASSVSGPLESLMMTQCEIYAGREGEEHRFFTHKKSPLKTSLRKLGLSHCLSHTVPWVRVFKAFRKYTQLEKIVFEKIVTPTGLVRFDWDGNGALDDGSRLPSIQTEIGIKAALNKMVECCEAVPAPLA</sequence>
<keyword evidence="3" id="KW-1185">Reference proteome</keyword>
<reference evidence="2 3" key="1">
    <citation type="submission" date="2024-04" db="EMBL/GenBank/DDBJ databases">
        <title>Phyllosticta paracitricarpa is synonymous to the EU quarantine fungus P. citricarpa based on phylogenomic analyses.</title>
        <authorList>
            <consortium name="Lawrence Berkeley National Laboratory"/>
            <person name="Van Ingen-Buijs V.A."/>
            <person name="Van Westerhoven A.C."/>
            <person name="Haridas S."/>
            <person name="Skiadas P."/>
            <person name="Martin F."/>
            <person name="Groenewald J.Z."/>
            <person name="Crous P.W."/>
            <person name="Seidl M.F."/>
        </authorList>
    </citation>
    <scope>NUCLEOTIDE SEQUENCE [LARGE SCALE GENOMIC DNA]</scope>
    <source>
        <strain evidence="2 3">CBS 122670</strain>
    </source>
</reference>
<comment type="caution">
    <text evidence="2">The sequence shown here is derived from an EMBL/GenBank/DDBJ whole genome shotgun (WGS) entry which is preliminary data.</text>
</comment>
<gene>
    <name evidence="2" type="ORF">IWX46DRAFT_668853</name>
</gene>
<protein>
    <recommendedName>
        <fullName evidence="4">F-box domain-containing protein</fullName>
    </recommendedName>
</protein>
<dbReference type="Proteomes" id="UP001365128">
    <property type="component" value="Unassembled WGS sequence"/>
</dbReference>
<feature type="compositionally biased region" description="Polar residues" evidence="1">
    <location>
        <begin position="12"/>
        <end position="22"/>
    </location>
</feature>
<organism evidence="2 3">
    <name type="scientific">Phyllosticta citricarpa</name>
    <dbReference type="NCBI Taxonomy" id="55181"/>
    <lineage>
        <taxon>Eukaryota</taxon>
        <taxon>Fungi</taxon>
        <taxon>Dikarya</taxon>
        <taxon>Ascomycota</taxon>
        <taxon>Pezizomycotina</taxon>
        <taxon>Dothideomycetes</taxon>
        <taxon>Dothideomycetes incertae sedis</taxon>
        <taxon>Botryosphaeriales</taxon>
        <taxon>Phyllostictaceae</taxon>
        <taxon>Phyllosticta</taxon>
    </lineage>
</organism>
<name>A0ABR1MKS6_9PEZI</name>
<evidence type="ECO:0000313" key="2">
    <source>
        <dbReference type="EMBL" id="KAK7552350.1"/>
    </source>
</evidence>
<evidence type="ECO:0000256" key="1">
    <source>
        <dbReference type="SAM" id="MobiDB-lite"/>
    </source>
</evidence>
<evidence type="ECO:0008006" key="4">
    <source>
        <dbReference type="Google" id="ProtNLM"/>
    </source>
</evidence>
<accession>A0ABR1MKS6</accession>
<evidence type="ECO:0000313" key="3">
    <source>
        <dbReference type="Proteomes" id="UP001365128"/>
    </source>
</evidence>
<feature type="region of interest" description="Disordered" evidence="1">
    <location>
        <begin position="1"/>
        <end position="22"/>
    </location>
</feature>
<dbReference type="EMBL" id="JBBPDW010000005">
    <property type="protein sequence ID" value="KAK7552350.1"/>
    <property type="molecule type" value="Genomic_DNA"/>
</dbReference>